<comment type="function">
    <text evidence="8">Gustatory receptor which mediates acceptance or avoidance behavior, depending on its substrates.</text>
</comment>
<keyword evidence="3 8" id="KW-0812">Transmembrane</keyword>
<dbReference type="Proteomes" id="UP001307889">
    <property type="component" value="Chromosome 8"/>
</dbReference>
<evidence type="ECO:0000313" key="9">
    <source>
        <dbReference type="EMBL" id="BES98039.1"/>
    </source>
</evidence>
<proteinExistence type="inferred from homology"/>
<evidence type="ECO:0000256" key="5">
    <source>
        <dbReference type="ARBA" id="ARBA00023136"/>
    </source>
</evidence>
<evidence type="ECO:0000256" key="1">
    <source>
        <dbReference type="ARBA" id="ARBA00004651"/>
    </source>
</evidence>
<evidence type="ECO:0000256" key="4">
    <source>
        <dbReference type="ARBA" id="ARBA00022989"/>
    </source>
</evidence>
<keyword evidence="6 8" id="KW-0675">Receptor</keyword>
<feature type="transmembrane region" description="Helical" evidence="8">
    <location>
        <begin position="254"/>
        <end position="276"/>
    </location>
</feature>
<keyword evidence="10" id="KW-1185">Reference proteome</keyword>
<evidence type="ECO:0000256" key="6">
    <source>
        <dbReference type="ARBA" id="ARBA00023170"/>
    </source>
</evidence>
<feature type="transmembrane region" description="Helical" evidence="8">
    <location>
        <begin position="115"/>
        <end position="137"/>
    </location>
</feature>
<dbReference type="PANTHER" id="PTHR21143">
    <property type="entry name" value="INVERTEBRATE GUSTATORY RECEPTOR"/>
    <property type="match status" value="1"/>
</dbReference>
<evidence type="ECO:0000313" key="10">
    <source>
        <dbReference type="Proteomes" id="UP001307889"/>
    </source>
</evidence>
<gene>
    <name evidence="9" type="ORF">NTJ_10853</name>
</gene>
<feature type="transmembrane region" description="Helical" evidence="8">
    <location>
        <begin position="20"/>
        <end position="42"/>
    </location>
</feature>
<accession>A0ABN7B367</accession>
<keyword evidence="2 8" id="KW-1003">Cell membrane</keyword>
<organism evidence="9 10">
    <name type="scientific">Nesidiocoris tenuis</name>
    <dbReference type="NCBI Taxonomy" id="355587"/>
    <lineage>
        <taxon>Eukaryota</taxon>
        <taxon>Metazoa</taxon>
        <taxon>Ecdysozoa</taxon>
        <taxon>Arthropoda</taxon>
        <taxon>Hexapoda</taxon>
        <taxon>Insecta</taxon>
        <taxon>Pterygota</taxon>
        <taxon>Neoptera</taxon>
        <taxon>Paraneoptera</taxon>
        <taxon>Hemiptera</taxon>
        <taxon>Heteroptera</taxon>
        <taxon>Panheteroptera</taxon>
        <taxon>Cimicomorpha</taxon>
        <taxon>Miridae</taxon>
        <taxon>Dicyphina</taxon>
        <taxon>Nesidiocoris</taxon>
    </lineage>
</organism>
<protein>
    <recommendedName>
        <fullName evidence="8">Gustatory receptor</fullName>
    </recommendedName>
</protein>
<dbReference type="PANTHER" id="PTHR21143:SF121">
    <property type="entry name" value="GUSTATORY AND ODORANT RECEPTOR 21A"/>
    <property type="match status" value="1"/>
</dbReference>
<evidence type="ECO:0000256" key="7">
    <source>
        <dbReference type="ARBA" id="ARBA00023224"/>
    </source>
</evidence>
<comment type="caution">
    <text evidence="8">Lacks conserved residue(s) required for the propagation of feature annotation.</text>
</comment>
<feature type="transmembrane region" description="Helical" evidence="8">
    <location>
        <begin position="212"/>
        <end position="242"/>
    </location>
</feature>
<name>A0ABN7B367_9HEMI</name>
<dbReference type="InterPro" id="IPR013604">
    <property type="entry name" value="7TM_chemorcpt"/>
</dbReference>
<feature type="transmembrane region" description="Helical" evidence="8">
    <location>
        <begin position="149"/>
        <end position="174"/>
    </location>
</feature>
<dbReference type="EMBL" id="AP028916">
    <property type="protein sequence ID" value="BES98039.1"/>
    <property type="molecule type" value="Genomic_DNA"/>
</dbReference>
<evidence type="ECO:0000256" key="3">
    <source>
        <dbReference type="ARBA" id="ARBA00022692"/>
    </source>
</evidence>
<keyword evidence="7 8" id="KW-0807">Transducer</keyword>
<comment type="similarity">
    <text evidence="8">Belongs to the insect chemoreceptor superfamily. Gustatory receptor (GR) family.</text>
</comment>
<keyword evidence="4 8" id="KW-1133">Transmembrane helix</keyword>
<reference evidence="9 10" key="1">
    <citation type="submission" date="2023-09" db="EMBL/GenBank/DDBJ databases">
        <title>Nesidiocoris tenuis whole genome shotgun sequence.</title>
        <authorList>
            <person name="Shibata T."/>
            <person name="Shimoda M."/>
            <person name="Kobayashi T."/>
            <person name="Uehara T."/>
        </authorList>
    </citation>
    <scope>NUCLEOTIDE SEQUENCE [LARGE SCALE GENOMIC DNA]</scope>
    <source>
        <strain evidence="9 10">Japan</strain>
    </source>
</reference>
<evidence type="ECO:0000256" key="2">
    <source>
        <dbReference type="ARBA" id="ARBA00022475"/>
    </source>
</evidence>
<feature type="transmembrane region" description="Helical" evidence="8">
    <location>
        <begin position="62"/>
        <end position="83"/>
    </location>
</feature>
<evidence type="ECO:0000256" key="8">
    <source>
        <dbReference type="RuleBase" id="RU363108"/>
    </source>
</evidence>
<keyword evidence="5 8" id="KW-0472">Membrane</keyword>
<comment type="subcellular location">
    <subcellularLocation>
        <location evidence="1 8">Cell membrane</location>
        <topology evidence="1 8">Multi-pass membrane protein</topology>
    </subcellularLocation>
</comment>
<sequence>MYRLLCRFPFRRTKDGFMGLKLFSIATIYFLVGFVGQTYLVLHNAHGIFIMIFSDGTDFADVVTGGLNVCLLAIHLFVPFSAIKEWKLLCEVFNKWAKFQERYLDVMKEYYEAKLFWWVIFVAISIPLGAFSVVILHRSILYHEEWYHLLAYVFVLMPMATLYAIWIFSLGEIITVADTIRHRTYEIIDMKDIEGKSMELYNLRILWNDLSILVNFSSTAVACSMIFISATGVVIFIASAYGFMQCLALGDERYFLFMNILLVMGLVLGIPCEFGYRASLHAGTYILEMLSSVNVMEQDELSAREVDLFLQTVYANYPHVSYGGMVKINRETITSLLSATLTYLIVLLQLRVKKSPETNNSTSSTPLEKNSFSVVTLSSVYRANLLFHRSE</sequence>
<dbReference type="Pfam" id="PF08395">
    <property type="entry name" value="7tm_7"/>
    <property type="match status" value="1"/>
</dbReference>